<dbReference type="GO" id="GO:0009055">
    <property type="term" value="F:electron transfer activity"/>
    <property type="evidence" value="ECO:0007669"/>
    <property type="project" value="InterPro"/>
</dbReference>
<dbReference type="Proteomes" id="UP000836597">
    <property type="component" value="Chromosome"/>
</dbReference>
<dbReference type="InterPro" id="IPR017054">
    <property type="entry name" value="PduS"/>
</dbReference>
<keyword evidence="6" id="KW-0408">Iron</keyword>
<accession>A0A8S0WNF8</accession>
<dbReference type="Gene3D" id="3.40.50.11540">
    <property type="entry name" value="NADH-ubiquinone oxidoreductase 51kDa subunit"/>
    <property type="match status" value="1"/>
</dbReference>
<dbReference type="Pfam" id="PF13534">
    <property type="entry name" value="Fer4_17"/>
    <property type="match status" value="1"/>
</dbReference>
<dbReference type="Pfam" id="PF01512">
    <property type="entry name" value="Complex1_51K"/>
    <property type="match status" value="1"/>
</dbReference>
<keyword evidence="4" id="KW-0677">Repeat</keyword>
<dbReference type="InterPro" id="IPR019554">
    <property type="entry name" value="Soluble_ligand-bd"/>
</dbReference>
<reference evidence="12" key="2">
    <citation type="submission" date="2020-01" db="EMBL/GenBank/DDBJ databases">
        <authorList>
            <person name="Hornung B."/>
        </authorList>
    </citation>
    <scope>NUCLEOTIDE SEQUENCE</scope>
    <source>
        <strain evidence="12">PacBioINE</strain>
    </source>
</reference>
<gene>
    <name evidence="12" type="ORF">DEACI_1970</name>
    <name evidence="13" type="ORF">DEACI_3266</name>
</gene>
<evidence type="ECO:0000259" key="11">
    <source>
        <dbReference type="Pfam" id="PF13375"/>
    </source>
</evidence>
<evidence type="ECO:0000256" key="2">
    <source>
        <dbReference type="ARBA" id="ARBA00022485"/>
    </source>
</evidence>
<feature type="region of interest" description="Disordered" evidence="8">
    <location>
        <begin position="116"/>
        <end position="169"/>
    </location>
</feature>
<evidence type="ECO:0000256" key="1">
    <source>
        <dbReference type="ARBA" id="ARBA00022448"/>
    </source>
</evidence>
<dbReference type="PIRSF" id="PIRSF036408">
    <property type="entry name" value="PduS_prd"/>
    <property type="match status" value="1"/>
</dbReference>
<evidence type="ECO:0000259" key="10">
    <source>
        <dbReference type="Pfam" id="PF10531"/>
    </source>
</evidence>
<dbReference type="InterPro" id="IPR010208">
    <property type="entry name" value="Ion_transpt_RnfC/RsxC"/>
</dbReference>
<feature type="domain" description="RnfC Barrel sandwich hybrid" evidence="11">
    <location>
        <begin position="461"/>
        <end position="520"/>
    </location>
</feature>
<reference evidence="13" key="1">
    <citation type="submission" date="2014-11" db="EMBL/GenBank/DDBJ databases">
        <authorList>
            <person name="Hornung B.V."/>
        </authorList>
    </citation>
    <scope>NUCLEOTIDE SEQUENCE</scope>
    <source>
        <strain evidence="13">INE</strain>
    </source>
</reference>
<dbReference type="Pfam" id="PF10531">
    <property type="entry name" value="SLBB"/>
    <property type="match status" value="1"/>
</dbReference>
<dbReference type="EMBL" id="LR746496">
    <property type="protein sequence ID" value="CAA7601304.1"/>
    <property type="molecule type" value="Genomic_DNA"/>
</dbReference>
<dbReference type="Gene3D" id="1.10.1060.10">
    <property type="entry name" value="Alpha-helical ferredoxin"/>
    <property type="match status" value="1"/>
</dbReference>
<evidence type="ECO:0000256" key="4">
    <source>
        <dbReference type="ARBA" id="ARBA00022737"/>
    </source>
</evidence>
<dbReference type="KEGG" id="aacx:DEACI_1970"/>
<dbReference type="SUPFAM" id="SSF46548">
    <property type="entry name" value="alpha-helical ferredoxin"/>
    <property type="match status" value="1"/>
</dbReference>
<dbReference type="InterPro" id="IPR026902">
    <property type="entry name" value="RnfC_N"/>
</dbReference>
<keyword evidence="3" id="KW-0479">Metal-binding</keyword>
<evidence type="ECO:0000256" key="8">
    <source>
        <dbReference type="SAM" id="MobiDB-lite"/>
    </source>
</evidence>
<dbReference type="SUPFAM" id="SSF142019">
    <property type="entry name" value="Nqo1 FMN-binding domain-like"/>
    <property type="match status" value="2"/>
</dbReference>
<feature type="domain" description="Soluble ligand binding" evidence="10">
    <location>
        <begin position="247"/>
        <end position="294"/>
    </location>
</feature>
<evidence type="ECO:0000256" key="7">
    <source>
        <dbReference type="ARBA" id="ARBA00023014"/>
    </source>
</evidence>
<dbReference type="GO" id="GO:0016020">
    <property type="term" value="C:membrane"/>
    <property type="evidence" value="ECO:0007669"/>
    <property type="project" value="InterPro"/>
</dbReference>
<keyword evidence="5" id="KW-0249">Electron transport</keyword>
<dbReference type="InterPro" id="IPR037225">
    <property type="entry name" value="Nuo51_FMN-bd_sf"/>
</dbReference>
<evidence type="ECO:0000259" key="9">
    <source>
        <dbReference type="Pfam" id="PF01512"/>
    </source>
</evidence>
<dbReference type="GO" id="GO:0046872">
    <property type="term" value="F:metal ion binding"/>
    <property type="evidence" value="ECO:0007669"/>
    <property type="project" value="UniProtKB-KW"/>
</dbReference>
<keyword evidence="1" id="KW-0813">Transport</keyword>
<protein>
    <submittedName>
        <fullName evidence="12">Respiratory-chain NADH dehydrogenase 51 Kd subunit</fullName>
    </submittedName>
    <submittedName>
        <fullName evidence="13">Respiratory-chain NADH dehydrogenase domain 51 kDa subunit</fullName>
    </submittedName>
</protein>
<evidence type="ECO:0000256" key="5">
    <source>
        <dbReference type="ARBA" id="ARBA00022982"/>
    </source>
</evidence>
<dbReference type="PANTHER" id="PTHR43034:SF2">
    <property type="entry name" value="ION-TRANSLOCATING OXIDOREDUCTASE COMPLEX SUBUNIT C"/>
    <property type="match status" value="1"/>
</dbReference>
<dbReference type="Gene3D" id="3.10.20.600">
    <property type="match status" value="1"/>
</dbReference>
<dbReference type="InterPro" id="IPR009051">
    <property type="entry name" value="Helical_ferredxn"/>
</dbReference>
<evidence type="ECO:0000256" key="6">
    <source>
        <dbReference type="ARBA" id="ARBA00023004"/>
    </source>
</evidence>
<dbReference type="SUPFAM" id="SSF142984">
    <property type="entry name" value="Nqo1 middle domain-like"/>
    <property type="match status" value="1"/>
</dbReference>
<feature type="domain" description="NADH-ubiquinone oxidoreductase 51kDa subunit FMN-binding" evidence="9">
    <location>
        <begin position="10"/>
        <end position="234"/>
    </location>
</feature>
<keyword evidence="2" id="KW-0004">4Fe-4S</keyword>
<dbReference type="InterPro" id="IPR011538">
    <property type="entry name" value="Nuo51_FMN-bd"/>
</dbReference>
<evidence type="ECO:0000313" key="13">
    <source>
        <dbReference type="EMBL" id="CEJ08786.1"/>
    </source>
</evidence>
<evidence type="ECO:0000313" key="12">
    <source>
        <dbReference type="EMBL" id="CAA7601304.1"/>
    </source>
</evidence>
<dbReference type="EMBL" id="CDGJ01000095">
    <property type="protein sequence ID" value="CEJ08786.1"/>
    <property type="molecule type" value="Genomic_DNA"/>
</dbReference>
<proteinExistence type="predicted"/>
<dbReference type="RefSeq" id="WP_240984856.1">
    <property type="nucleotide sequence ID" value="NZ_CDGJ01000095.1"/>
</dbReference>
<dbReference type="Proteomes" id="UP001071230">
    <property type="component" value="Unassembled WGS sequence"/>
</dbReference>
<organism evidence="12">
    <name type="scientific">Acididesulfobacillus acetoxydans</name>
    <dbReference type="NCBI Taxonomy" id="1561005"/>
    <lineage>
        <taxon>Bacteria</taxon>
        <taxon>Bacillati</taxon>
        <taxon>Bacillota</taxon>
        <taxon>Clostridia</taxon>
        <taxon>Eubacteriales</taxon>
        <taxon>Peptococcaceae</taxon>
        <taxon>Acididesulfobacillus</taxon>
    </lineage>
</organism>
<evidence type="ECO:0000313" key="14">
    <source>
        <dbReference type="Proteomes" id="UP001071230"/>
    </source>
</evidence>
<name>A0A8S0WNF8_9FIRM</name>
<keyword evidence="14" id="KW-1185">Reference proteome</keyword>
<dbReference type="GO" id="GO:0051539">
    <property type="term" value="F:4 iron, 4 sulfur cluster binding"/>
    <property type="evidence" value="ECO:0007669"/>
    <property type="project" value="UniProtKB-KW"/>
</dbReference>
<keyword evidence="7" id="KW-0411">Iron-sulfur</keyword>
<dbReference type="Pfam" id="PF13375">
    <property type="entry name" value="RnfC_N"/>
    <property type="match status" value="1"/>
</dbReference>
<dbReference type="PANTHER" id="PTHR43034">
    <property type="entry name" value="ION-TRANSLOCATING OXIDOREDUCTASE COMPLEX SUBUNIT C"/>
    <property type="match status" value="1"/>
</dbReference>
<evidence type="ECO:0000256" key="3">
    <source>
        <dbReference type="ARBA" id="ARBA00022723"/>
    </source>
</evidence>
<dbReference type="AlphaFoldDB" id="A0A8S0WNF8"/>
<sequence length="524" mass="54979">MDLAELAAKVQAAGVVGAGGGGFPTHVKLNNRCDTVLVNGAECEPLLQVDQQLLEREAPVLVDTLASIVESTGAGQGILALKAKYKAARVALEGALTGRDHSLCAGRHSAVGEGYSPAEGSHFASKEGHSLPADNHAASAEGHCTSGEGRSPAGEGYLVPKGSRSSAGTGYLTTGESCSRVGRGRLAVCPLEDFYPAGDEQVLVYEVLGRVVPQGGIPLHVGVIVLNVETLLNIGKALAGQSVTHKYVSVVGAVANPLTVCVPVGTPVAELLAMAGGSRAGKYRVLDGGPMMGREVRNLNQGISKTTKGLLVLPANHPLWRHKEIPTGIALKRAMSVCCQCFACTDLCPRYLLGHTIEPHRVMRSLVHNVSTDARGVTGAQYCSECGVCDNYACPMDISPRLINQAVKRELAQQGFRPVVGGEGRPRASRSERKVPVKRLISRLGLDNYHRPAPLMDAPGEPTQVILELKQHAGAPCYPVVQPGAKVEMGQVVAEVPEGQLGSRLHAGITGTVLRVSPQIVIAR</sequence>